<gene>
    <name evidence="1" type="ORF">K3F53_15945</name>
    <name evidence="2" type="ORF">SAMN04489735_102649</name>
</gene>
<keyword evidence="4" id="KW-1185">Reference proteome</keyword>
<evidence type="ECO:0000313" key="2">
    <source>
        <dbReference type="EMBL" id="SDH46492.1"/>
    </source>
</evidence>
<dbReference type="OrthoDB" id="34339at2"/>
<dbReference type="RefSeq" id="WP_057897674.1">
    <property type="nucleotide sequence ID" value="NZ_CP080764.1"/>
</dbReference>
<reference evidence="1 4" key="2">
    <citation type="submission" date="2021-08" db="EMBL/GenBank/DDBJ databases">
        <title>Complete genome sequence of the strain Aneurinibacillus thermoaerophilus CCM 8960.</title>
        <authorList>
            <person name="Musilova J."/>
            <person name="Kourilova X."/>
            <person name="Pernicova I."/>
            <person name="Bezdicek M."/>
            <person name="Lengerova M."/>
            <person name="Obruca S."/>
            <person name="Sedlar K."/>
        </authorList>
    </citation>
    <scope>NUCLEOTIDE SEQUENCE [LARGE SCALE GENOMIC DNA]</scope>
    <source>
        <strain evidence="1 4">CCM 8960</strain>
    </source>
</reference>
<organism evidence="2 3">
    <name type="scientific">Aneurinibacillus thermoaerophilus</name>
    <dbReference type="NCBI Taxonomy" id="143495"/>
    <lineage>
        <taxon>Bacteria</taxon>
        <taxon>Bacillati</taxon>
        <taxon>Bacillota</taxon>
        <taxon>Bacilli</taxon>
        <taxon>Bacillales</taxon>
        <taxon>Paenibacillaceae</taxon>
        <taxon>Aneurinibacillus group</taxon>
        <taxon>Aneurinibacillus</taxon>
    </lineage>
</organism>
<dbReference type="Proteomes" id="UP000198956">
    <property type="component" value="Unassembled WGS sequence"/>
</dbReference>
<dbReference type="EMBL" id="FNDE01000026">
    <property type="protein sequence ID" value="SDH46492.1"/>
    <property type="molecule type" value="Genomic_DNA"/>
</dbReference>
<dbReference type="InterPro" id="IPR052209">
    <property type="entry name" value="CbiZ"/>
</dbReference>
<protein>
    <submittedName>
        <fullName evidence="2">Adenosylcobinamide amidohydrolase</fullName>
    </submittedName>
</protein>
<dbReference type="GeneID" id="97142875"/>
<evidence type="ECO:0000313" key="1">
    <source>
        <dbReference type="EMBL" id="QYY42326.1"/>
    </source>
</evidence>
<sequence>MSQPFRSSVSYVSSIWTDISLEYKEDHILLRSFEPLTVLSSALWGGGLSKATHFVNWKVPLTYRCEDPAQMTQNQLVAWGYPPESTIGLQTAAKLTHAAVTEEEGDRFRMICCATAGTSNGARAGKARRTFSAYQCGTINIFLLLDAHLTSAAMVNSIITATEAKAAALQDLGIIDEQGNIATGTTTDSVVFAVSQNIRYGAPHQFAGTATTIGNTVGRLVYQAVYEAIATQEEP</sequence>
<dbReference type="Pfam" id="PF01955">
    <property type="entry name" value="CbiZ"/>
    <property type="match status" value="1"/>
</dbReference>
<evidence type="ECO:0000313" key="3">
    <source>
        <dbReference type="Proteomes" id="UP000198956"/>
    </source>
</evidence>
<keyword evidence="2" id="KW-0378">Hydrolase</keyword>
<dbReference type="GO" id="GO:0016787">
    <property type="term" value="F:hydrolase activity"/>
    <property type="evidence" value="ECO:0007669"/>
    <property type="project" value="UniProtKB-KW"/>
</dbReference>
<evidence type="ECO:0000313" key="4">
    <source>
        <dbReference type="Proteomes" id="UP000826616"/>
    </source>
</evidence>
<dbReference type="Proteomes" id="UP000826616">
    <property type="component" value="Chromosome"/>
</dbReference>
<dbReference type="EMBL" id="CP080764">
    <property type="protein sequence ID" value="QYY42326.1"/>
    <property type="molecule type" value="Genomic_DNA"/>
</dbReference>
<accession>A0A1G8CMA8</accession>
<reference evidence="2 3" key="1">
    <citation type="submission" date="2016-10" db="EMBL/GenBank/DDBJ databases">
        <authorList>
            <person name="de Groot N.N."/>
        </authorList>
    </citation>
    <scope>NUCLEOTIDE SEQUENCE [LARGE SCALE GENOMIC DNA]</scope>
    <source>
        <strain evidence="2 3">L 420-91</strain>
    </source>
</reference>
<dbReference type="PANTHER" id="PTHR35336:SF5">
    <property type="entry name" value="ADENOSYLCOBINAMIDE AMIDOHYDROLASE"/>
    <property type="match status" value="1"/>
</dbReference>
<dbReference type="InterPro" id="IPR002808">
    <property type="entry name" value="AdoCbi_amidolase"/>
</dbReference>
<proteinExistence type="predicted"/>
<dbReference type="PANTHER" id="PTHR35336">
    <property type="entry name" value="ADENOSYLCOBINAMIDE AMIDOHYDROLASE"/>
    <property type="match status" value="1"/>
</dbReference>
<dbReference type="AlphaFoldDB" id="A0A1G8CMA8"/>
<name>A0A1G8CMA8_ANETH</name>